<feature type="signal peptide" evidence="1">
    <location>
        <begin position="1"/>
        <end position="19"/>
    </location>
</feature>
<organism evidence="2 3">
    <name type="scientific">Necator americanus</name>
    <name type="common">Human hookworm</name>
    <dbReference type="NCBI Taxonomy" id="51031"/>
    <lineage>
        <taxon>Eukaryota</taxon>
        <taxon>Metazoa</taxon>
        <taxon>Ecdysozoa</taxon>
        <taxon>Nematoda</taxon>
        <taxon>Chromadorea</taxon>
        <taxon>Rhabditida</taxon>
        <taxon>Rhabditina</taxon>
        <taxon>Rhabditomorpha</taxon>
        <taxon>Strongyloidea</taxon>
        <taxon>Ancylostomatidae</taxon>
        <taxon>Bunostominae</taxon>
        <taxon>Necator</taxon>
    </lineage>
</organism>
<protein>
    <recommendedName>
        <fullName evidence="4">Secreted protein</fullName>
    </recommendedName>
</protein>
<evidence type="ECO:0008006" key="4">
    <source>
        <dbReference type="Google" id="ProtNLM"/>
    </source>
</evidence>
<feature type="chain" id="PRO_5046539144" description="Secreted protein" evidence="1">
    <location>
        <begin position="20"/>
        <end position="71"/>
    </location>
</feature>
<sequence length="71" mass="7883">MICIVTFLVFLFGVTIANANDDLHYACTCFDDDLQCNRSDKASRIPPALLNSTHADVNGLPRMKSHRSWAA</sequence>
<evidence type="ECO:0000313" key="3">
    <source>
        <dbReference type="Proteomes" id="UP001303046"/>
    </source>
</evidence>
<dbReference type="EMBL" id="JAVFWL010000005">
    <property type="protein sequence ID" value="KAK6758573.1"/>
    <property type="molecule type" value="Genomic_DNA"/>
</dbReference>
<reference evidence="2 3" key="1">
    <citation type="submission" date="2023-08" db="EMBL/GenBank/DDBJ databases">
        <title>A Necator americanus chromosomal reference genome.</title>
        <authorList>
            <person name="Ilik V."/>
            <person name="Petrzelkova K.J."/>
            <person name="Pardy F."/>
            <person name="Fuh T."/>
            <person name="Niatou-Singa F.S."/>
            <person name="Gouil Q."/>
            <person name="Baker L."/>
            <person name="Ritchie M.E."/>
            <person name="Jex A.R."/>
            <person name="Gazzola D."/>
            <person name="Li H."/>
            <person name="Toshio Fujiwara R."/>
            <person name="Zhan B."/>
            <person name="Aroian R.V."/>
            <person name="Pafco B."/>
            <person name="Schwarz E.M."/>
        </authorList>
    </citation>
    <scope>NUCLEOTIDE SEQUENCE [LARGE SCALE GENOMIC DNA]</scope>
    <source>
        <strain evidence="2 3">Aroian</strain>
        <tissue evidence="2">Whole animal</tissue>
    </source>
</reference>
<evidence type="ECO:0000313" key="2">
    <source>
        <dbReference type="EMBL" id="KAK6758573.1"/>
    </source>
</evidence>
<proteinExistence type="predicted"/>
<gene>
    <name evidence="2" type="primary">Necator_chrV.g20832</name>
    <name evidence="2" type="ORF">RB195_016039</name>
</gene>
<keyword evidence="1" id="KW-0732">Signal</keyword>
<dbReference type="Proteomes" id="UP001303046">
    <property type="component" value="Unassembled WGS sequence"/>
</dbReference>
<evidence type="ECO:0000256" key="1">
    <source>
        <dbReference type="SAM" id="SignalP"/>
    </source>
</evidence>
<comment type="caution">
    <text evidence="2">The sequence shown here is derived from an EMBL/GenBank/DDBJ whole genome shotgun (WGS) entry which is preliminary data.</text>
</comment>
<keyword evidence="3" id="KW-1185">Reference proteome</keyword>
<name>A0ABR1E7P1_NECAM</name>
<accession>A0ABR1E7P1</accession>